<keyword evidence="7 9" id="KW-0472">Membrane</keyword>
<dbReference type="GO" id="GO:0055085">
    <property type="term" value="P:transmembrane transport"/>
    <property type="evidence" value="ECO:0007669"/>
    <property type="project" value="TreeGrafter"/>
</dbReference>
<accession>A0A7W3R6L6</accession>
<evidence type="ECO:0000256" key="3">
    <source>
        <dbReference type="ARBA" id="ARBA00022448"/>
    </source>
</evidence>
<name>A0A7W3R6L6_9ACTN</name>
<evidence type="ECO:0000256" key="7">
    <source>
        <dbReference type="ARBA" id="ARBA00023136"/>
    </source>
</evidence>
<dbReference type="PANTHER" id="PTHR21716">
    <property type="entry name" value="TRANSMEMBRANE PROTEIN"/>
    <property type="match status" value="1"/>
</dbReference>
<keyword evidence="3" id="KW-0813">Transport</keyword>
<gene>
    <name evidence="10" type="ORF">HNR21_000548</name>
</gene>
<organism evidence="10 11">
    <name type="scientific">Thermomonospora cellulosilytica</name>
    <dbReference type="NCBI Taxonomy" id="1411118"/>
    <lineage>
        <taxon>Bacteria</taxon>
        <taxon>Bacillati</taxon>
        <taxon>Actinomycetota</taxon>
        <taxon>Actinomycetes</taxon>
        <taxon>Streptosporangiales</taxon>
        <taxon>Thermomonosporaceae</taxon>
        <taxon>Thermomonospora</taxon>
    </lineage>
</organism>
<dbReference type="InterPro" id="IPR002549">
    <property type="entry name" value="AI-2E-like"/>
</dbReference>
<keyword evidence="11" id="KW-1185">Reference proteome</keyword>
<evidence type="ECO:0000256" key="8">
    <source>
        <dbReference type="SAM" id="MobiDB-lite"/>
    </source>
</evidence>
<feature type="transmembrane region" description="Helical" evidence="9">
    <location>
        <begin position="184"/>
        <end position="203"/>
    </location>
</feature>
<comment type="caution">
    <text evidence="10">The sequence shown here is derived from an EMBL/GenBank/DDBJ whole genome shotgun (WGS) entry which is preliminary data.</text>
</comment>
<dbReference type="EMBL" id="JACJII010000001">
    <property type="protein sequence ID" value="MBA9001666.1"/>
    <property type="molecule type" value="Genomic_DNA"/>
</dbReference>
<evidence type="ECO:0000256" key="1">
    <source>
        <dbReference type="ARBA" id="ARBA00004651"/>
    </source>
</evidence>
<evidence type="ECO:0000313" key="11">
    <source>
        <dbReference type="Proteomes" id="UP000539313"/>
    </source>
</evidence>
<dbReference type="PANTHER" id="PTHR21716:SF53">
    <property type="entry name" value="PERMEASE PERM-RELATED"/>
    <property type="match status" value="1"/>
</dbReference>
<feature type="transmembrane region" description="Helical" evidence="9">
    <location>
        <begin position="338"/>
        <end position="363"/>
    </location>
</feature>
<feature type="transmembrane region" description="Helical" evidence="9">
    <location>
        <begin position="40"/>
        <end position="63"/>
    </location>
</feature>
<protein>
    <submittedName>
        <fullName evidence="10">Putative PurR-regulated permease PerM</fullName>
    </submittedName>
</protein>
<feature type="transmembrane region" description="Helical" evidence="9">
    <location>
        <begin position="244"/>
        <end position="263"/>
    </location>
</feature>
<evidence type="ECO:0000256" key="9">
    <source>
        <dbReference type="SAM" id="Phobius"/>
    </source>
</evidence>
<feature type="transmembrane region" description="Helical" evidence="9">
    <location>
        <begin position="69"/>
        <end position="86"/>
    </location>
</feature>
<feature type="region of interest" description="Disordered" evidence="8">
    <location>
        <begin position="1"/>
        <end position="27"/>
    </location>
</feature>
<evidence type="ECO:0000256" key="6">
    <source>
        <dbReference type="ARBA" id="ARBA00022989"/>
    </source>
</evidence>
<evidence type="ECO:0000256" key="2">
    <source>
        <dbReference type="ARBA" id="ARBA00009773"/>
    </source>
</evidence>
<feature type="transmembrane region" description="Helical" evidence="9">
    <location>
        <begin position="98"/>
        <end position="123"/>
    </location>
</feature>
<keyword evidence="6 9" id="KW-1133">Transmembrane helix</keyword>
<comment type="subcellular location">
    <subcellularLocation>
        <location evidence="1">Cell membrane</location>
        <topology evidence="1">Multi-pass membrane protein</topology>
    </subcellularLocation>
</comment>
<proteinExistence type="inferred from homology"/>
<evidence type="ECO:0000256" key="5">
    <source>
        <dbReference type="ARBA" id="ARBA00022692"/>
    </source>
</evidence>
<keyword evidence="5 9" id="KW-0812">Transmembrane</keyword>
<evidence type="ECO:0000256" key="4">
    <source>
        <dbReference type="ARBA" id="ARBA00022475"/>
    </source>
</evidence>
<keyword evidence="4" id="KW-1003">Cell membrane</keyword>
<dbReference type="Proteomes" id="UP000539313">
    <property type="component" value="Unassembled WGS sequence"/>
</dbReference>
<feature type="transmembrane region" description="Helical" evidence="9">
    <location>
        <begin position="304"/>
        <end position="326"/>
    </location>
</feature>
<dbReference type="Pfam" id="PF01594">
    <property type="entry name" value="AI-2E_transport"/>
    <property type="match status" value="1"/>
</dbReference>
<dbReference type="GO" id="GO:0005886">
    <property type="term" value="C:plasma membrane"/>
    <property type="evidence" value="ECO:0007669"/>
    <property type="project" value="UniProtKB-SubCell"/>
</dbReference>
<sequence>MPFRRRTKTAPPQPPPERPPSTGLSGEAARVRRDGMGVPAGLRVAAVTGAYLLIIALAVYLVVNVLVRLAPLTLAIVAALLMTALVQPVSNGLRRLRAPAWAAALGGLLALLGAIALPLTLIANRVVGQWDSLSRQTEQGLHRVREWLVTGPLPVSERQLDAAVDGLVTALRNAAPDPVGGATAAAQVLTSIVLALVLLFFLLKDGEQMARWTLGLVPDRHRPRVSAAAAAGWRTLVAYIRGTFLVAAVDAVGIGTGLAIIGVPLALPLALLTFVAAFIPIVGATLAGAIAVLVALVSNGITDALLALGVVLAVQQAEGNLLQPLIMGRALRLHPAVILVVVTAGTLLAGVAGAVVAVPIAAITYRVTLSLRETGRTPPPEPVPEGSA</sequence>
<reference evidence="10 11" key="1">
    <citation type="submission" date="2020-08" db="EMBL/GenBank/DDBJ databases">
        <title>Sequencing the genomes of 1000 actinobacteria strains.</title>
        <authorList>
            <person name="Klenk H.-P."/>
        </authorList>
    </citation>
    <scope>NUCLEOTIDE SEQUENCE [LARGE SCALE GENOMIC DNA]</scope>
    <source>
        <strain evidence="10 11">DSM 45823</strain>
    </source>
</reference>
<comment type="similarity">
    <text evidence="2">Belongs to the autoinducer-2 exporter (AI-2E) (TC 2.A.86) family.</text>
</comment>
<feature type="transmembrane region" description="Helical" evidence="9">
    <location>
        <begin position="269"/>
        <end position="297"/>
    </location>
</feature>
<dbReference type="RefSeq" id="WP_246441930.1">
    <property type="nucleotide sequence ID" value="NZ_JACJII010000001.1"/>
</dbReference>
<evidence type="ECO:0000313" key="10">
    <source>
        <dbReference type="EMBL" id="MBA9001666.1"/>
    </source>
</evidence>
<dbReference type="AlphaFoldDB" id="A0A7W3R6L6"/>